<sequence length="147" mass="16307">MSNESVRSAPAPSVPGFCLLSFINVFCACFKGLALTFLLAPAAKDSWLCQGCGFEATLDFPGEIKRDRRTYLHQHRRKLSCIACEPSVNRWDSVFAAMLHVIQQILAGHPGCARPCARQRKRGRVRHVSAHKELLVLQAVGTFPLQC</sequence>
<accession>A0A7J7UCN2</accession>
<keyword evidence="1" id="KW-0472">Membrane</keyword>
<evidence type="ECO:0000313" key="2">
    <source>
        <dbReference type="EMBL" id="KAF6310687.1"/>
    </source>
</evidence>
<organism evidence="2 3">
    <name type="scientific">Myotis myotis</name>
    <name type="common">Greater mouse-eared bat</name>
    <name type="synonym">Vespertilio myotis</name>
    <dbReference type="NCBI Taxonomy" id="51298"/>
    <lineage>
        <taxon>Eukaryota</taxon>
        <taxon>Metazoa</taxon>
        <taxon>Chordata</taxon>
        <taxon>Craniata</taxon>
        <taxon>Vertebrata</taxon>
        <taxon>Euteleostomi</taxon>
        <taxon>Mammalia</taxon>
        <taxon>Eutheria</taxon>
        <taxon>Laurasiatheria</taxon>
        <taxon>Chiroptera</taxon>
        <taxon>Yangochiroptera</taxon>
        <taxon>Vespertilionidae</taxon>
        <taxon>Myotis</taxon>
    </lineage>
</organism>
<feature type="transmembrane region" description="Helical" evidence="1">
    <location>
        <begin position="20"/>
        <end position="40"/>
    </location>
</feature>
<keyword evidence="3" id="KW-1185">Reference proteome</keyword>
<dbReference type="EMBL" id="JABWUV010000013">
    <property type="protein sequence ID" value="KAF6310687.1"/>
    <property type="molecule type" value="Genomic_DNA"/>
</dbReference>
<name>A0A7J7UCN2_MYOMY</name>
<evidence type="ECO:0000256" key="1">
    <source>
        <dbReference type="SAM" id="Phobius"/>
    </source>
</evidence>
<gene>
    <name evidence="2" type="ORF">mMyoMyo1_008745</name>
</gene>
<dbReference type="Proteomes" id="UP000527355">
    <property type="component" value="Unassembled WGS sequence"/>
</dbReference>
<keyword evidence="1" id="KW-1133">Transmembrane helix</keyword>
<evidence type="ECO:0000313" key="3">
    <source>
        <dbReference type="Proteomes" id="UP000527355"/>
    </source>
</evidence>
<comment type="caution">
    <text evidence="2">The sequence shown here is derived from an EMBL/GenBank/DDBJ whole genome shotgun (WGS) entry which is preliminary data.</text>
</comment>
<keyword evidence="1" id="KW-0812">Transmembrane</keyword>
<reference evidence="2 3" key="1">
    <citation type="journal article" date="2020" name="Nature">
        <title>Six reference-quality genomes reveal evolution of bat adaptations.</title>
        <authorList>
            <person name="Jebb D."/>
            <person name="Huang Z."/>
            <person name="Pippel M."/>
            <person name="Hughes G.M."/>
            <person name="Lavrichenko K."/>
            <person name="Devanna P."/>
            <person name="Winkler S."/>
            <person name="Jermiin L.S."/>
            <person name="Skirmuntt E.C."/>
            <person name="Katzourakis A."/>
            <person name="Burkitt-Gray L."/>
            <person name="Ray D.A."/>
            <person name="Sullivan K.A.M."/>
            <person name="Roscito J.G."/>
            <person name="Kirilenko B.M."/>
            <person name="Davalos L.M."/>
            <person name="Corthals A.P."/>
            <person name="Power M.L."/>
            <person name="Jones G."/>
            <person name="Ransome R.D."/>
            <person name="Dechmann D.K.N."/>
            <person name="Locatelli A.G."/>
            <person name="Puechmaille S.J."/>
            <person name="Fedrigo O."/>
            <person name="Jarvis E.D."/>
            <person name="Hiller M."/>
            <person name="Vernes S.C."/>
            <person name="Myers E.W."/>
            <person name="Teeling E.C."/>
        </authorList>
    </citation>
    <scope>NUCLEOTIDE SEQUENCE [LARGE SCALE GENOMIC DNA]</scope>
    <source>
        <strain evidence="2">MMyoMyo1</strain>
        <tissue evidence="2">Flight muscle</tissue>
    </source>
</reference>
<protein>
    <submittedName>
        <fullName evidence="2">Uncharacterized protein</fullName>
    </submittedName>
</protein>
<proteinExistence type="predicted"/>
<dbReference type="AlphaFoldDB" id="A0A7J7UCN2"/>
<dbReference type="PROSITE" id="PS51257">
    <property type="entry name" value="PROKAR_LIPOPROTEIN"/>
    <property type="match status" value="1"/>
</dbReference>